<keyword evidence="4" id="KW-0804">Transcription</keyword>
<dbReference type="InterPro" id="IPR000847">
    <property type="entry name" value="LysR_HTH_N"/>
</dbReference>
<evidence type="ECO:0000256" key="1">
    <source>
        <dbReference type="ARBA" id="ARBA00009437"/>
    </source>
</evidence>
<dbReference type="RefSeq" id="WP_184976383.1">
    <property type="nucleotide sequence ID" value="NZ_JACHIN010000032.1"/>
</dbReference>
<keyword evidence="2" id="KW-0805">Transcription regulation</keyword>
<dbReference type="InterPro" id="IPR005119">
    <property type="entry name" value="LysR_subst-bd"/>
</dbReference>
<dbReference type="PANTHER" id="PTHR30126">
    <property type="entry name" value="HTH-TYPE TRANSCRIPTIONAL REGULATOR"/>
    <property type="match status" value="1"/>
</dbReference>
<dbReference type="GO" id="GO:0000976">
    <property type="term" value="F:transcription cis-regulatory region binding"/>
    <property type="evidence" value="ECO:0007669"/>
    <property type="project" value="TreeGrafter"/>
</dbReference>
<sequence length="306" mass="32426">MPLPGFDGTGHKVETMDLVVFTTVVRTGSLGAAATELRLSMPSVSVRIAALERKLGAPLLVRSARGSTTTPAGERLNDYAQRCLDLLDEAAIAVTAHETQRLVLAAPASLGDVVFPAALAAVAGKPITVHCRVAHSGEVVGRLADGSVHAGFVMPKVPLRALRSEPISRSPLVAVCRPGHPLAGRRRLRIDDLARTGVIVYRWGRDAQELAASLEHPGRGLDAPIHTTGLPSTALRMALDAAFVAVVPRFVAARSVRDGDLALLPLGFGGWRVDVQFVYASATADRLGVRTLLDRLPAIRATFDQD</sequence>
<evidence type="ECO:0000259" key="5">
    <source>
        <dbReference type="PROSITE" id="PS50931"/>
    </source>
</evidence>
<dbReference type="InterPro" id="IPR036388">
    <property type="entry name" value="WH-like_DNA-bd_sf"/>
</dbReference>
<dbReference type="Proteomes" id="UP000568380">
    <property type="component" value="Unassembled WGS sequence"/>
</dbReference>
<gene>
    <name evidence="6" type="ORF">HNR40_010692</name>
</gene>
<evidence type="ECO:0000256" key="3">
    <source>
        <dbReference type="ARBA" id="ARBA00023125"/>
    </source>
</evidence>
<proteinExistence type="inferred from homology"/>
<keyword evidence="7" id="KW-1185">Reference proteome</keyword>
<evidence type="ECO:0000256" key="2">
    <source>
        <dbReference type="ARBA" id="ARBA00023015"/>
    </source>
</evidence>
<dbReference type="EMBL" id="JACHIN010000032">
    <property type="protein sequence ID" value="MBB5085178.1"/>
    <property type="molecule type" value="Genomic_DNA"/>
</dbReference>
<dbReference type="InterPro" id="IPR036390">
    <property type="entry name" value="WH_DNA-bd_sf"/>
</dbReference>
<dbReference type="SUPFAM" id="SSF46785">
    <property type="entry name" value="Winged helix' DNA-binding domain"/>
    <property type="match status" value="1"/>
</dbReference>
<dbReference type="SUPFAM" id="SSF53850">
    <property type="entry name" value="Periplasmic binding protein-like II"/>
    <property type="match status" value="1"/>
</dbReference>
<keyword evidence="3 6" id="KW-0238">DNA-binding</keyword>
<evidence type="ECO:0000313" key="6">
    <source>
        <dbReference type="EMBL" id="MBB5085178.1"/>
    </source>
</evidence>
<protein>
    <submittedName>
        <fullName evidence="6">DNA-binding transcriptional LysR family regulator</fullName>
    </submittedName>
</protein>
<comment type="caution">
    <text evidence="6">The sequence shown here is derived from an EMBL/GenBank/DDBJ whole genome shotgun (WGS) entry which is preliminary data.</text>
</comment>
<organism evidence="6 7">
    <name type="scientific">Nonomuraea endophytica</name>
    <dbReference type="NCBI Taxonomy" id="714136"/>
    <lineage>
        <taxon>Bacteria</taxon>
        <taxon>Bacillati</taxon>
        <taxon>Actinomycetota</taxon>
        <taxon>Actinomycetes</taxon>
        <taxon>Streptosporangiales</taxon>
        <taxon>Streptosporangiaceae</taxon>
        <taxon>Nonomuraea</taxon>
    </lineage>
</organism>
<dbReference type="AlphaFoldDB" id="A0A7W8EN90"/>
<accession>A0A7W8EN90</accession>
<dbReference type="Pfam" id="PF03466">
    <property type="entry name" value="LysR_substrate"/>
    <property type="match status" value="1"/>
</dbReference>
<evidence type="ECO:0000313" key="7">
    <source>
        <dbReference type="Proteomes" id="UP000568380"/>
    </source>
</evidence>
<dbReference type="PROSITE" id="PS50931">
    <property type="entry name" value="HTH_LYSR"/>
    <property type="match status" value="1"/>
</dbReference>
<reference evidence="6 7" key="1">
    <citation type="submission" date="2020-08" db="EMBL/GenBank/DDBJ databases">
        <title>Genomic Encyclopedia of Type Strains, Phase IV (KMG-IV): sequencing the most valuable type-strain genomes for metagenomic binning, comparative biology and taxonomic classification.</title>
        <authorList>
            <person name="Goeker M."/>
        </authorList>
    </citation>
    <scope>NUCLEOTIDE SEQUENCE [LARGE SCALE GENOMIC DNA]</scope>
    <source>
        <strain evidence="6 7">DSM 45385</strain>
    </source>
</reference>
<dbReference type="CDD" id="cd05466">
    <property type="entry name" value="PBP2_LTTR_substrate"/>
    <property type="match status" value="1"/>
</dbReference>
<dbReference type="Gene3D" id="1.10.10.10">
    <property type="entry name" value="Winged helix-like DNA-binding domain superfamily/Winged helix DNA-binding domain"/>
    <property type="match status" value="1"/>
</dbReference>
<dbReference type="Pfam" id="PF00126">
    <property type="entry name" value="HTH_1"/>
    <property type="match status" value="1"/>
</dbReference>
<dbReference type="Gene3D" id="3.40.190.10">
    <property type="entry name" value="Periplasmic binding protein-like II"/>
    <property type="match status" value="2"/>
</dbReference>
<dbReference type="PANTHER" id="PTHR30126:SF39">
    <property type="entry name" value="HTH-TYPE TRANSCRIPTIONAL REGULATOR CYSL"/>
    <property type="match status" value="1"/>
</dbReference>
<evidence type="ECO:0000256" key="4">
    <source>
        <dbReference type="ARBA" id="ARBA00023163"/>
    </source>
</evidence>
<feature type="domain" description="HTH lysR-type" evidence="5">
    <location>
        <begin position="13"/>
        <end position="70"/>
    </location>
</feature>
<dbReference type="GO" id="GO:0003700">
    <property type="term" value="F:DNA-binding transcription factor activity"/>
    <property type="evidence" value="ECO:0007669"/>
    <property type="project" value="InterPro"/>
</dbReference>
<comment type="similarity">
    <text evidence="1">Belongs to the LysR transcriptional regulatory family.</text>
</comment>
<name>A0A7W8EN90_9ACTN</name>